<dbReference type="PANTHER" id="PTHR43243:SF45">
    <property type="entry name" value="CATIONIC AMINO ACID TRANSPORTER 9, CHLOROPLASTIC"/>
    <property type="match status" value="1"/>
</dbReference>
<dbReference type="Proteomes" id="UP001497444">
    <property type="component" value="Chromosome 11"/>
</dbReference>
<name>A0ABP0VTK3_9BRYO</name>
<feature type="region of interest" description="Disordered" evidence="6">
    <location>
        <begin position="33"/>
        <end position="54"/>
    </location>
</feature>
<feature type="transmembrane region" description="Helical" evidence="7">
    <location>
        <begin position="253"/>
        <end position="273"/>
    </location>
</feature>
<comment type="subcellular location">
    <subcellularLocation>
        <location evidence="1">Membrane</location>
        <topology evidence="1">Multi-pass membrane protein</topology>
    </subcellularLocation>
</comment>
<dbReference type="PANTHER" id="PTHR43243">
    <property type="entry name" value="INNER MEMBRANE TRANSPORTER YGJI-RELATED"/>
    <property type="match status" value="1"/>
</dbReference>
<feature type="compositionally biased region" description="Gly residues" evidence="6">
    <location>
        <begin position="37"/>
        <end position="49"/>
    </location>
</feature>
<sequence>MAVERDLRNRNWWTEFGKAATRAKASPLLLGRAADGKGSGSSGGGGGRGGGDEEGGGLSRRLGLADLILLGIGASIGAGIFVVTGTVAHDAGPGVVLSFALAALVCVPNALSYAELSNHFPALVGGAYMYSYSTFNELTAFLVFCHLMLDYHIGAASITRSLASYFITLLQVFPVVQSLPAWVGPGGLELLGGVLSINVLAPLFLVALTVILCQSVRESSIINDVMTVTKVVIVLMVIAVGCSKVDPSNWTPFAPNGATAIITGTTIVFFAYVGFDAVANSAEESKNPQRDLPLGILVSLLVCAGLYVGVCLVITGMVPYFELGGDAPLANAFREKGLTFVSILIDIGAVAGLTTTVLVGLYVQSRLYLGLGRDGLLPSFFAKIHPDHHTPIVAQIWVGLVAAILAGLFNVSHLSHILSVGTLIAYSVVCACIIMLRLNPEVQCQQLEVQPSDKGLTRSQEAVVCIVSIALSGFLLGLCYRTGAHVAYGIALLMVMALLAIPLHTRQEYVRPSGFCCPWVPLLPVLSIALNMFLFAQLHWEAWVRFIVLNIIAILVYAFYGQHHAGANTALNQHSPLYQRAPVLDLDITPDNLTI</sequence>
<feature type="transmembrane region" description="Helical" evidence="7">
    <location>
        <begin position="294"/>
        <end position="318"/>
    </location>
</feature>
<organism evidence="9 10">
    <name type="scientific">Sphagnum jensenii</name>
    <dbReference type="NCBI Taxonomy" id="128206"/>
    <lineage>
        <taxon>Eukaryota</taxon>
        <taxon>Viridiplantae</taxon>
        <taxon>Streptophyta</taxon>
        <taxon>Embryophyta</taxon>
        <taxon>Bryophyta</taxon>
        <taxon>Sphagnophytina</taxon>
        <taxon>Sphagnopsida</taxon>
        <taxon>Sphagnales</taxon>
        <taxon>Sphagnaceae</taxon>
        <taxon>Sphagnum</taxon>
    </lineage>
</organism>
<evidence type="ECO:0000313" key="9">
    <source>
        <dbReference type="EMBL" id="CAK9257809.1"/>
    </source>
</evidence>
<evidence type="ECO:0000256" key="5">
    <source>
        <dbReference type="ARBA" id="ARBA00023136"/>
    </source>
</evidence>
<feature type="transmembrane region" description="Helical" evidence="7">
    <location>
        <begin position="486"/>
        <end position="503"/>
    </location>
</feature>
<keyword evidence="10" id="KW-1185">Reference proteome</keyword>
<evidence type="ECO:0000256" key="1">
    <source>
        <dbReference type="ARBA" id="ARBA00004141"/>
    </source>
</evidence>
<dbReference type="Pfam" id="PF13520">
    <property type="entry name" value="AA_permease_2"/>
    <property type="match status" value="1"/>
</dbReference>
<evidence type="ECO:0000259" key="8">
    <source>
        <dbReference type="Pfam" id="PF13906"/>
    </source>
</evidence>
<proteinExistence type="inferred from homology"/>
<evidence type="ECO:0000256" key="7">
    <source>
        <dbReference type="SAM" id="Phobius"/>
    </source>
</evidence>
<keyword evidence="4 7" id="KW-1133">Transmembrane helix</keyword>
<feature type="transmembrane region" description="Helical" evidence="7">
    <location>
        <begin position="515"/>
        <end position="536"/>
    </location>
</feature>
<dbReference type="InterPro" id="IPR002293">
    <property type="entry name" value="AA/rel_permease1"/>
</dbReference>
<evidence type="ECO:0000256" key="6">
    <source>
        <dbReference type="SAM" id="MobiDB-lite"/>
    </source>
</evidence>
<protein>
    <recommendedName>
        <fullName evidence="8">Cationic amino acid transporter C-terminal domain-containing protein</fullName>
    </recommendedName>
</protein>
<feature type="transmembrane region" description="Helical" evidence="7">
    <location>
        <begin position="190"/>
        <end position="213"/>
    </location>
</feature>
<feature type="transmembrane region" description="Helical" evidence="7">
    <location>
        <begin position="134"/>
        <end position="153"/>
    </location>
</feature>
<feature type="transmembrane region" description="Helical" evidence="7">
    <location>
        <begin position="67"/>
        <end position="88"/>
    </location>
</feature>
<dbReference type="EMBL" id="OZ020106">
    <property type="protein sequence ID" value="CAK9257809.1"/>
    <property type="molecule type" value="Genomic_DNA"/>
</dbReference>
<dbReference type="Gene3D" id="1.20.1740.10">
    <property type="entry name" value="Amino acid/polyamine transporter I"/>
    <property type="match status" value="1"/>
</dbReference>
<reference evidence="9" key="1">
    <citation type="submission" date="2024-02" db="EMBL/GenBank/DDBJ databases">
        <authorList>
            <consortium name="ELIXIR-Norway"/>
            <consortium name="Elixir Norway"/>
        </authorList>
    </citation>
    <scope>NUCLEOTIDE SEQUENCE</scope>
</reference>
<evidence type="ECO:0000313" key="10">
    <source>
        <dbReference type="Proteomes" id="UP001497444"/>
    </source>
</evidence>
<feature type="transmembrane region" description="Helical" evidence="7">
    <location>
        <begin position="542"/>
        <end position="560"/>
    </location>
</feature>
<keyword evidence="3 7" id="KW-0812">Transmembrane</keyword>
<keyword evidence="5 7" id="KW-0472">Membrane</keyword>
<dbReference type="Pfam" id="PF13906">
    <property type="entry name" value="AA_permease_C"/>
    <property type="match status" value="1"/>
</dbReference>
<feature type="transmembrane region" description="Helical" evidence="7">
    <location>
        <begin position="462"/>
        <end position="480"/>
    </location>
</feature>
<accession>A0ABP0VTK3</accession>
<feature type="domain" description="Cationic amino acid transporter C-terminal" evidence="8">
    <location>
        <begin position="515"/>
        <end position="564"/>
    </location>
</feature>
<feature type="transmembrane region" description="Helical" evidence="7">
    <location>
        <begin position="165"/>
        <end position="184"/>
    </location>
</feature>
<feature type="transmembrane region" description="Helical" evidence="7">
    <location>
        <begin position="338"/>
        <end position="363"/>
    </location>
</feature>
<evidence type="ECO:0000256" key="2">
    <source>
        <dbReference type="ARBA" id="ARBA00008572"/>
    </source>
</evidence>
<feature type="transmembrane region" description="Helical" evidence="7">
    <location>
        <begin position="225"/>
        <end position="241"/>
    </location>
</feature>
<feature type="transmembrane region" description="Helical" evidence="7">
    <location>
        <begin position="392"/>
        <end position="411"/>
    </location>
</feature>
<evidence type="ECO:0000256" key="3">
    <source>
        <dbReference type="ARBA" id="ARBA00022692"/>
    </source>
</evidence>
<feature type="transmembrane region" description="Helical" evidence="7">
    <location>
        <begin position="417"/>
        <end position="436"/>
    </location>
</feature>
<dbReference type="InterPro" id="IPR029485">
    <property type="entry name" value="CAT_C"/>
</dbReference>
<gene>
    <name evidence="9" type="ORF">CSSPJE1EN1_LOCUS3287</name>
</gene>
<comment type="similarity">
    <text evidence="2">Belongs to the amino acid-polyamine-organocation (APC) superfamily. Cationic amino acid transporter (CAT) (TC 2.A.3.3) family.</text>
</comment>
<evidence type="ECO:0000256" key="4">
    <source>
        <dbReference type="ARBA" id="ARBA00022989"/>
    </source>
</evidence>